<evidence type="ECO:0000256" key="5">
    <source>
        <dbReference type="SAM" id="SignalP"/>
    </source>
</evidence>
<proteinExistence type="inferred from homology"/>
<dbReference type="RefSeq" id="XP_002765120.1">
    <property type="nucleotide sequence ID" value="XM_002765074.1"/>
</dbReference>
<dbReference type="InterPro" id="IPR007274">
    <property type="entry name" value="Cop_transporter"/>
</dbReference>
<sequence length="423" mass="46595">MMLINGILWLVYDVWMLQDHYSNGREIFDDTLTLHIDQGAFLLLVLPPGDSNLYYEDGLTDKQVPLNIPLLDDCDDVKNEGGGGKSGMRVVVLMGNTLRGFIGTTPSVRPLPHVVRMKTTESNNPARLVFGRMFLLPPDYRSPLLNDSVTFKQWAQAGMMPDDNDSDEVAFSKRRLAAECKAGEIFCWMQCMANTCDNDNEMPVCWDKATNALCPTNDGIHHKTCGVECALKPAGGNVGSPVSPTPDPNAFCTGSTAMFMDGFNWMRGPTTQCVILFTSSWVLDTAWKFALGCIGVVFLGMLVEGILWARRRYLHNITHTWLHAIVGSLAFGLSISIAYLAMLVVMTYSCELFLCLCAGLVIGHFIFGNVRVRIGEAPEPCCGDTISVANGTSSETERYHPNTSAKRTLVRKDGCCDTPEYGK</sequence>
<dbReference type="AlphaFoldDB" id="C5LZK2"/>
<feature type="transmembrane region" description="Helical" evidence="4">
    <location>
        <begin position="286"/>
        <end position="309"/>
    </location>
</feature>
<comment type="similarity">
    <text evidence="4">Belongs to the copper transporter (Ctr) (TC 1.A.56) family. SLC31A subfamily.</text>
</comment>
<keyword evidence="4" id="KW-0813">Transport</keyword>
<evidence type="ECO:0000256" key="4">
    <source>
        <dbReference type="RuleBase" id="RU367022"/>
    </source>
</evidence>
<accession>C5LZK2</accession>
<reference evidence="6 7" key="1">
    <citation type="submission" date="2008-07" db="EMBL/GenBank/DDBJ databases">
        <authorList>
            <person name="El-Sayed N."/>
            <person name="Caler E."/>
            <person name="Inman J."/>
            <person name="Amedeo P."/>
            <person name="Hass B."/>
            <person name="Wortman J."/>
        </authorList>
    </citation>
    <scope>NUCLEOTIDE SEQUENCE [LARGE SCALE GENOMIC DNA]</scope>
    <source>
        <strain evidence="7">ATCC 50983 / TXsc</strain>
    </source>
</reference>
<dbReference type="GO" id="GO:0016020">
    <property type="term" value="C:membrane"/>
    <property type="evidence" value="ECO:0007669"/>
    <property type="project" value="UniProtKB-SubCell"/>
</dbReference>
<evidence type="ECO:0000256" key="1">
    <source>
        <dbReference type="ARBA" id="ARBA00022692"/>
    </source>
</evidence>
<dbReference type="Pfam" id="PF04145">
    <property type="entry name" value="Ctr"/>
    <property type="match status" value="1"/>
</dbReference>
<feature type="transmembrane region" description="Helical" evidence="4">
    <location>
        <begin position="346"/>
        <end position="367"/>
    </location>
</feature>
<dbReference type="OrthoDB" id="442513at2759"/>
<keyword evidence="7" id="KW-1185">Reference proteome</keyword>
<evidence type="ECO:0000313" key="6">
    <source>
        <dbReference type="EMBL" id="EEQ97837.1"/>
    </source>
</evidence>
<gene>
    <name evidence="6" type="ORF">Pmar_PMAR003861</name>
</gene>
<evidence type="ECO:0000256" key="2">
    <source>
        <dbReference type="ARBA" id="ARBA00022989"/>
    </source>
</evidence>
<dbReference type="OMA" id="HNITHTW"/>
<dbReference type="Proteomes" id="UP000007800">
    <property type="component" value="Unassembled WGS sequence"/>
</dbReference>
<feature type="transmembrane region" description="Helical" evidence="4">
    <location>
        <begin position="321"/>
        <end position="340"/>
    </location>
</feature>
<organism evidence="7">
    <name type="scientific">Perkinsus marinus (strain ATCC 50983 / TXsc)</name>
    <dbReference type="NCBI Taxonomy" id="423536"/>
    <lineage>
        <taxon>Eukaryota</taxon>
        <taxon>Sar</taxon>
        <taxon>Alveolata</taxon>
        <taxon>Perkinsozoa</taxon>
        <taxon>Perkinsea</taxon>
        <taxon>Perkinsida</taxon>
        <taxon>Perkinsidae</taxon>
        <taxon>Perkinsus</taxon>
    </lineage>
</organism>
<protein>
    <recommendedName>
        <fullName evidence="4">Copper transport protein</fullName>
    </recommendedName>
</protein>
<dbReference type="GeneID" id="9037315"/>
<dbReference type="PANTHER" id="PTHR12483">
    <property type="entry name" value="SOLUTE CARRIER FAMILY 31 COPPER TRANSPORTERS"/>
    <property type="match status" value="1"/>
</dbReference>
<keyword evidence="4" id="KW-0406">Ion transport</keyword>
<dbReference type="GO" id="GO:0005375">
    <property type="term" value="F:copper ion transmembrane transporter activity"/>
    <property type="evidence" value="ECO:0007669"/>
    <property type="project" value="UniProtKB-UniRule"/>
</dbReference>
<evidence type="ECO:0000256" key="3">
    <source>
        <dbReference type="ARBA" id="ARBA00023136"/>
    </source>
</evidence>
<feature type="signal peptide" evidence="5">
    <location>
        <begin position="1"/>
        <end position="24"/>
    </location>
</feature>
<keyword evidence="4" id="KW-0187">Copper transport</keyword>
<dbReference type="EMBL" id="GG686915">
    <property type="protein sequence ID" value="EEQ97837.1"/>
    <property type="molecule type" value="Genomic_DNA"/>
</dbReference>
<evidence type="ECO:0000313" key="7">
    <source>
        <dbReference type="Proteomes" id="UP000007800"/>
    </source>
</evidence>
<feature type="chain" id="PRO_5002953216" description="Copper transport protein" evidence="5">
    <location>
        <begin position="25"/>
        <end position="423"/>
    </location>
</feature>
<comment type="subcellular location">
    <subcellularLocation>
        <location evidence="4">Membrane</location>
        <topology evidence="4">Multi-pass membrane protein</topology>
    </subcellularLocation>
</comment>
<dbReference type="InParanoid" id="C5LZK2"/>
<keyword evidence="1 4" id="KW-0812">Transmembrane</keyword>
<keyword evidence="5" id="KW-0732">Signal</keyword>
<keyword evidence="2 4" id="KW-1133">Transmembrane helix</keyword>
<keyword evidence="3 4" id="KW-0472">Membrane</keyword>
<keyword evidence="4" id="KW-0186">Copper</keyword>
<name>C5LZK2_PERM5</name>